<dbReference type="eggNOG" id="COG5001">
    <property type="taxonomic scope" value="Bacteria"/>
</dbReference>
<dbReference type="Pfam" id="PF00990">
    <property type="entry name" value="GGDEF"/>
    <property type="match status" value="1"/>
</dbReference>
<dbReference type="Pfam" id="PF05228">
    <property type="entry name" value="CHASE4"/>
    <property type="match status" value="1"/>
</dbReference>
<dbReference type="PANTHER" id="PTHR44757">
    <property type="entry name" value="DIGUANYLATE CYCLASE DGCP"/>
    <property type="match status" value="1"/>
</dbReference>
<dbReference type="OrthoDB" id="9814202at2"/>
<dbReference type="PATRIC" id="fig|1028800.3.peg.3236"/>
<dbReference type="InterPro" id="IPR001633">
    <property type="entry name" value="EAL_dom"/>
</dbReference>
<dbReference type="RefSeq" id="WP_038589751.1">
    <property type="nucleotide sequence ID" value="NZ_HG938353.1"/>
</dbReference>
<dbReference type="InterPro" id="IPR007892">
    <property type="entry name" value="CHASE4"/>
</dbReference>
<proteinExistence type="predicted"/>
<dbReference type="SUPFAM" id="SSF55073">
    <property type="entry name" value="Nucleotide cyclase"/>
    <property type="match status" value="1"/>
</dbReference>
<dbReference type="SMART" id="SM00052">
    <property type="entry name" value="EAL"/>
    <property type="match status" value="1"/>
</dbReference>
<dbReference type="Pfam" id="PF00563">
    <property type="entry name" value="EAL"/>
    <property type="match status" value="1"/>
</dbReference>
<dbReference type="CDD" id="cd01949">
    <property type="entry name" value="GGDEF"/>
    <property type="match status" value="1"/>
</dbReference>
<name>A0A068SST2_NEOGA</name>
<dbReference type="InterPro" id="IPR000160">
    <property type="entry name" value="GGDEF_dom"/>
</dbReference>
<dbReference type="InterPro" id="IPR035919">
    <property type="entry name" value="EAL_sf"/>
</dbReference>
<keyword evidence="1" id="KW-0812">Transmembrane</keyword>
<dbReference type="InterPro" id="IPR052155">
    <property type="entry name" value="Biofilm_reg_signaling"/>
</dbReference>
<dbReference type="KEGG" id="ngg:RG540_CH31880"/>
<feature type="domain" description="GGDEF" evidence="3">
    <location>
        <begin position="332"/>
        <end position="465"/>
    </location>
</feature>
<keyword evidence="1" id="KW-0472">Membrane</keyword>
<feature type="domain" description="EAL" evidence="2">
    <location>
        <begin position="474"/>
        <end position="723"/>
    </location>
</feature>
<dbReference type="InterPro" id="IPR043128">
    <property type="entry name" value="Rev_trsase/Diguanyl_cyclase"/>
</dbReference>
<dbReference type="GeneID" id="24257864"/>
<protein>
    <submittedName>
        <fullName evidence="4">Putative sensory box/GGDEF family protein (Nitrogen fixation positive activator protein-like protein)</fullName>
    </submittedName>
</protein>
<dbReference type="Gene3D" id="3.30.70.270">
    <property type="match status" value="1"/>
</dbReference>
<dbReference type="PROSITE" id="PS50887">
    <property type="entry name" value="GGDEF"/>
    <property type="match status" value="1"/>
</dbReference>
<feature type="transmembrane region" description="Helical" evidence="1">
    <location>
        <begin position="20"/>
        <end position="42"/>
    </location>
</feature>
<evidence type="ECO:0000259" key="2">
    <source>
        <dbReference type="PROSITE" id="PS50883"/>
    </source>
</evidence>
<keyword evidence="1" id="KW-1133">Transmembrane helix</keyword>
<dbReference type="HOGENOM" id="CLU_000445_91_2_5"/>
<dbReference type="SMART" id="SM00267">
    <property type="entry name" value="GGDEF"/>
    <property type="match status" value="1"/>
</dbReference>
<evidence type="ECO:0000256" key="1">
    <source>
        <dbReference type="SAM" id="Phobius"/>
    </source>
</evidence>
<dbReference type="PROSITE" id="PS50883">
    <property type="entry name" value="EAL"/>
    <property type="match status" value="1"/>
</dbReference>
<gene>
    <name evidence="4" type="ORF">RG540_CH31880</name>
</gene>
<accession>A0A068SST2</accession>
<keyword evidence="5" id="KW-1185">Reference proteome</keyword>
<dbReference type="Proteomes" id="UP000028181">
    <property type="component" value="Chromosome I"/>
</dbReference>
<dbReference type="InterPro" id="IPR029787">
    <property type="entry name" value="Nucleotide_cyclase"/>
</dbReference>
<dbReference type="PANTHER" id="PTHR44757:SF2">
    <property type="entry name" value="BIOFILM ARCHITECTURE MAINTENANCE PROTEIN MBAA"/>
    <property type="match status" value="1"/>
</dbReference>
<feature type="transmembrane region" description="Helical" evidence="1">
    <location>
        <begin position="262"/>
        <end position="282"/>
    </location>
</feature>
<reference evidence="5" key="1">
    <citation type="journal article" date="2014" name="BMC Genomics">
        <title>Genome sequencing of two Neorhizobium galegae strains reveals a noeT gene responsible for the unusual acetylation of the nodulation factors.</title>
        <authorList>
            <person name="Osterman J."/>
            <person name="Marsh J."/>
            <person name="Laine P.K."/>
            <person name="Zeng Z."/>
            <person name="Alatalo E."/>
            <person name="Sullivan J.T."/>
            <person name="Young J.P."/>
            <person name="Thomas-Oates J."/>
            <person name="Paulin L."/>
            <person name="Lindstrom K."/>
        </authorList>
    </citation>
    <scope>NUCLEOTIDE SEQUENCE [LARGE SCALE GENOMIC DNA]</scope>
    <source>
        <strain evidence="5">HAMBI 540</strain>
    </source>
</reference>
<sequence length="732" mass="80560">MRLLPSRFRRSATLGRRYAVTSMLLVFAVVVVLVTIFILTAIDRIADYANRLDEARSQETTSGAIQTFREQLHATLNDYAAWDDAAQSVYADDKAWVASNYGDMTANSDLFDIAIVMGMNQNVLMAYQDGAPVNWSPRDYFDTSLWTLFDKASSAGAESVPEAVSFVQTKKGVAAVGVALIRQKSGQLDQPVANRRFLVFARHLDEAKVRKLSETYVLDGLRFASASDAVLNMVEIRNIHGRVLQRLVWHPRRPGDMGYAQVRPLVYCALAMVGLFFLLLFVSGSNTLNRLTADEAAARHLAMSDRLSGLLNRAGFFAALDALVVQSRRSNHDVALLYLDLDGFKEVNDAYGHGTGDKLIRGVAAGLKTLVGDTATLARVGGDEFAIALASTDIGRVVDTLSDRILGFFDEPFVIGERVATIGTCIGVAVSPRGKVSGEELVRRSDMAMYHAKETGRGRTEYYQPEMDAEREERNMLEIDLRIAIERRELTIVYQPVVDARTWRIIGIEALARWNRTGYGPVSPDIFIPIAESTGLIDQLGLFVLHRACETLTLWPELKLAVNISPGQFRDPAFALHVASVFRKTAADPSRITLEMTEGYFIQNPERARAALAKLKQLGVKIALDDFGAGFSSVGYLRQFGFDRMKIDKSLVHALEEGGRAVDLLQATVALARSLEIPVTAEGVETEAQALQLRLTGCDELQGYLFGKPMSSEQIDIIYRGNRLPGGMSGAA</sequence>
<evidence type="ECO:0000313" key="5">
    <source>
        <dbReference type="Proteomes" id="UP000028181"/>
    </source>
</evidence>
<dbReference type="AlphaFoldDB" id="A0A068SST2"/>
<evidence type="ECO:0000259" key="3">
    <source>
        <dbReference type="PROSITE" id="PS50887"/>
    </source>
</evidence>
<dbReference type="Gene3D" id="3.20.20.450">
    <property type="entry name" value="EAL domain"/>
    <property type="match status" value="1"/>
</dbReference>
<evidence type="ECO:0000313" key="4">
    <source>
        <dbReference type="EMBL" id="CDN49352.1"/>
    </source>
</evidence>
<organism evidence="4 5">
    <name type="scientific">Neorhizobium galegae bv. orientalis str. HAMBI 540</name>
    <dbReference type="NCBI Taxonomy" id="1028800"/>
    <lineage>
        <taxon>Bacteria</taxon>
        <taxon>Pseudomonadati</taxon>
        <taxon>Pseudomonadota</taxon>
        <taxon>Alphaproteobacteria</taxon>
        <taxon>Hyphomicrobiales</taxon>
        <taxon>Rhizobiaceae</taxon>
        <taxon>Rhizobium/Agrobacterium group</taxon>
        <taxon>Neorhizobium</taxon>
    </lineage>
</organism>
<dbReference type="NCBIfam" id="TIGR00254">
    <property type="entry name" value="GGDEF"/>
    <property type="match status" value="1"/>
</dbReference>
<dbReference type="SUPFAM" id="SSF141868">
    <property type="entry name" value="EAL domain-like"/>
    <property type="match status" value="1"/>
</dbReference>
<dbReference type="EMBL" id="HG938353">
    <property type="protein sequence ID" value="CDN49352.1"/>
    <property type="molecule type" value="Genomic_DNA"/>
</dbReference>
<dbReference type="CDD" id="cd01948">
    <property type="entry name" value="EAL"/>
    <property type="match status" value="1"/>
</dbReference>